<dbReference type="GO" id="GO:0003725">
    <property type="term" value="F:double-stranded RNA binding"/>
    <property type="evidence" value="ECO:0007669"/>
    <property type="project" value="InterPro"/>
</dbReference>
<evidence type="ECO:0000256" key="2">
    <source>
        <dbReference type="SAM" id="MobiDB-lite"/>
    </source>
</evidence>
<dbReference type="PROSITE" id="PS50137">
    <property type="entry name" value="DS_RBD"/>
    <property type="match status" value="1"/>
</dbReference>
<feature type="chain" id="PRO_5032655890" evidence="4">
    <location>
        <begin position="18"/>
        <end position="424"/>
    </location>
</feature>
<keyword evidence="7" id="KW-1185">Reference proteome</keyword>
<dbReference type="Pfam" id="PF00035">
    <property type="entry name" value="dsrm"/>
    <property type="match status" value="1"/>
</dbReference>
<keyword evidence="1" id="KW-0694">RNA-binding</keyword>
<dbReference type="GO" id="GO:0003724">
    <property type="term" value="F:RNA helicase activity"/>
    <property type="evidence" value="ECO:0007669"/>
    <property type="project" value="UniProtKB-EC"/>
</dbReference>
<dbReference type="SMART" id="SM00358">
    <property type="entry name" value="DSRM"/>
    <property type="match status" value="1"/>
</dbReference>
<comment type="caution">
    <text evidence="6">The sequence shown here is derived from an EMBL/GenBank/DDBJ whole genome shotgun (WGS) entry which is preliminary data.</text>
</comment>
<dbReference type="EMBL" id="CAHIKZ030003010">
    <property type="protein sequence ID" value="CAE1295071.1"/>
    <property type="molecule type" value="Genomic_DNA"/>
</dbReference>
<keyword evidence="4" id="KW-0732">Signal</keyword>
<dbReference type="InterPro" id="IPR044445">
    <property type="entry name" value="DHX9_DSRM_1"/>
</dbReference>
<dbReference type="OrthoDB" id="5600252at2759"/>
<organism evidence="6 7">
    <name type="scientific">Acanthosepion pharaonis</name>
    <name type="common">Pharaoh cuttlefish</name>
    <name type="synonym">Sepia pharaonis</name>
    <dbReference type="NCBI Taxonomy" id="158019"/>
    <lineage>
        <taxon>Eukaryota</taxon>
        <taxon>Metazoa</taxon>
        <taxon>Spiralia</taxon>
        <taxon>Lophotrochozoa</taxon>
        <taxon>Mollusca</taxon>
        <taxon>Cephalopoda</taxon>
        <taxon>Coleoidea</taxon>
        <taxon>Decapodiformes</taxon>
        <taxon>Sepiida</taxon>
        <taxon>Sepiina</taxon>
        <taxon>Sepiidae</taxon>
        <taxon>Acanthosepion</taxon>
    </lineage>
</organism>
<protein>
    <submittedName>
        <fullName evidence="6">DHX9</fullName>
        <ecNumber evidence="6">3.6.4.13</ecNumber>
    </submittedName>
</protein>
<evidence type="ECO:0000256" key="4">
    <source>
        <dbReference type="SAM" id="SignalP"/>
    </source>
</evidence>
<reference evidence="6" key="1">
    <citation type="submission" date="2021-01" db="EMBL/GenBank/DDBJ databases">
        <authorList>
            <person name="Li R."/>
            <person name="Bekaert M."/>
        </authorList>
    </citation>
    <scope>NUCLEOTIDE SEQUENCE</scope>
    <source>
        <strain evidence="6">Farmed</strain>
    </source>
</reference>
<feature type="transmembrane region" description="Helical" evidence="3">
    <location>
        <begin position="391"/>
        <end position="422"/>
    </location>
</feature>
<feature type="region of interest" description="Disordered" evidence="2">
    <location>
        <begin position="120"/>
        <end position="144"/>
    </location>
</feature>
<dbReference type="GO" id="GO:0016787">
    <property type="term" value="F:hydrolase activity"/>
    <property type="evidence" value="ECO:0007669"/>
    <property type="project" value="UniProtKB-KW"/>
</dbReference>
<dbReference type="InterPro" id="IPR014720">
    <property type="entry name" value="dsRBD_dom"/>
</dbReference>
<evidence type="ECO:0000256" key="1">
    <source>
        <dbReference type="PROSITE-ProRule" id="PRU00266"/>
    </source>
</evidence>
<proteinExistence type="predicted"/>
<dbReference type="AlphaFoldDB" id="A0A812DDA6"/>
<evidence type="ECO:0000259" key="5">
    <source>
        <dbReference type="PROSITE" id="PS50137"/>
    </source>
</evidence>
<sequence>MSFFLFIVALTVFELKGFLTQKGDIVIMGDIKQFLYAWCGKQKLTPIYEFSSAGPKHRPRFKCEVRIESYDYIGVGNSTNKKDAQANAARDFVQFLVRQGSVQQSEVPLLTVGMGAGTAESMSSSEVSGDDMGDSGISSSGSFPGLDANRDIPAYQRGPPMSYLDRLAEKRKLEESEDLDLNAGIHDYFILNPSLSLPPSSLSLLSLSPPPLSLPLSSLPSLSPPPLSLSPLSPSLSLTPLSLSLLSPSLSLLPLSLPSLPPSLPPLLSPSLPLPPSLSPSPSSLSLLSPPSLSPPSLSPSLSLSLSLSLSPSLSLLSPPSLSLSLPLSLLFPFPPSLSPPSLPLSLPPFSFSLSLSSPSLFSFSLSSFLFFSLTFFSFSLSPFSLFLSHLFLFFSLTFFSFSLSPFSLFLFFSLTFFSLIITI</sequence>
<keyword evidence="6" id="KW-0378">Hydrolase</keyword>
<dbReference type="CDD" id="cd19854">
    <property type="entry name" value="DSRM_DHX9_rpt1"/>
    <property type="match status" value="1"/>
</dbReference>
<dbReference type="Proteomes" id="UP000597762">
    <property type="component" value="Unassembled WGS sequence"/>
</dbReference>
<dbReference type="EC" id="3.6.4.13" evidence="6"/>
<keyword evidence="3" id="KW-0472">Membrane</keyword>
<dbReference type="Gene3D" id="3.30.160.20">
    <property type="match status" value="1"/>
</dbReference>
<evidence type="ECO:0000313" key="6">
    <source>
        <dbReference type="EMBL" id="CAE1295071.1"/>
    </source>
</evidence>
<feature type="domain" description="DRBM" evidence="5">
    <location>
        <begin position="30"/>
        <end position="98"/>
    </location>
</feature>
<gene>
    <name evidence="6" type="ORF">SPHA_50732</name>
</gene>
<dbReference type="FunFam" id="3.30.160.20:FF:000026">
    <property type="entry name" value="ATP-dependent RNA helicase A"/>
    <property type="match status" value="1"/>
</dbReference>
<feature type="signal peptide" evidence="4">
    <location>
        <begin position="1"/>
        <end position="17"/>
    </location>
</feature>
<evidence type="ECO:0000313" key="7">
    <source>
        <dbReference type="Proteomes" id="UP000597762"/>
    </source>
</evidence>
<accession>A0A812DDA6</accession>
<keyword evidence="3" id="KW-1133">Transmembrane helix</keyword>
<dbReference type="SUPFAM" id="SSF54768">
    <property type="entry name" value="dsRNA-binding domain-like"/>
    <property type="match status" value="1"/>
</dbReference>
<keyword evidence="3" id="KW-0812">Transmembrane</keyword>
<evidence type="ECO:0000256" key="3">
    <source>
        <dbReference type="SAM" id="Phobius"/>
    </source>
</evidence>
<name>A0A812DDA6_ACAPH</name>